<sequence length="170" mass="17449">MVSRASSAFGGGVVGIATVVADVLTQCPLVISDEVEKLGGGHCLQGTAVDGDKGVWGHEDTVREELEVAVIRVGVVDGGGESGVVHVFPSSASVRHGGVKLALVMTVVSVNIIKEGDKAVSGRVGLDVPKLLLIYEGGEVRVGPSEDEAFTEQAGDRGDDDESVVTEGLR</sequence>
<comment type="caution">
    <text evidence="2">The sequence shown here is derived from an EMBL/GenBank/DDBJ whole genome shotgun (WGS) entry which is preliminary data.</text>
</comment>
<proteinExistence type="predicted"/>
<organism evidence="2 3">
    <name type="scientific">Portunus trituberculatus</name>
    <name type="common">Swimming crab</name>
    <name type="synonym">Neptunus trituberculatus</name>
    <dbReference type="NCBI Taxonomy" id="210409"/>
    <lineage>
        <taxon>Eukaryota</taxon>
        <taxon>Metazoa</taxon>
        <taxon>Ecdysozoa</taxon>
        <taxon>Arthropoda</taxon>
        <taxon>Crustacea</taxon>
        <taxon>Multicrustacea</taxon>
        <taxon>Malacostraca</taxon>
        <taxon>Eumalacostraca</taxon>
        <taxon>Eucarida</taxon>
        <taxon>Decapoda</taxon>
        <taxon>Pleocyemata</taxon>
        <taxon>Brachyura</taxon>
        <taxon>Eubrachyura</taxon>
        <taxon>Portunoidea</taxon>
        <taxon>Portunidae</taxon>
        <taxon>Portuninae</taxon>
        <taxon>Portunus</taxon>
    </lineage>
</organism>
<gene>
    <name evidence="2" type="ORF">E2C01_062061</name>
</gene>
<feature type="region of interest" description="Disordered" evidence="1">
    <location>
        <begin position="144"/>
        <end position="170"/>
    </location>
</feature>
<keyword evidence="3" id="KW-1185">Reference proteome</keyword>
<dbReference type="AlphaFoldDB" id="A0A5B7HE35"/>
<protein>
    <submittedName>
        <fullName evidence="2">Uncharacterized protein</fullName>
    </submittedName>
</protein>
<evidence type="ECO:0000256" key="1">
    <source>
        <dbReference type="SAM" id="MobiDB-lite"/>
    </source>
</evidence>
<dbReference type="Proteomes" id="UP000324222">
    <property type="component" value="Unassembled WGS sequence"/>
</dbReference>
<reference evidence="2 3" key="1">
    <citation type="submission" date="2019-05" db="EMBL/GenBank/DDBJ databases">
        <title>Another draft genome of Portunus trituberculatus and its Hox gene families provides insights of decapod evolution.</title>
        <authorList>
            <person name="Jeong J.-H."/>
            <person name="Song I."/>
            <person name="Kim S."/>
            <person name="Choi T."/>
            <person name="Kim D."/>
            <person name="Ryu S."/>
            <person name="Kim W."/>
        </authorList>
    </citation>
    <scope>NUCLEOTIDE SEQUENCE [LARGE SCALE GENOMIC DNA]</scope>
    <source>
        <tissue evidence="2">Muscle</tissue>
    </source>
</reference>
<accession>A0A5B7HE35</accession>
<evidence type="ECO:0000313" key="2">
    <source>
        <dbReference type="EMBL" id="MPC67875.1"/>
    </source>
</evidence>
<dbReference type="EMBL" id="VSRR010026897">
    <property type="protein sequence ID" value="MPC67875.1"/>
    <property type="molecule type" value="Genomic_DNA"/>
</dbReference>
<evidence type="ECO:0000313" key="3">
    <source>
        <dbReference type="Proteomes" id="UP000324222"/>
    </source>
</evidence>
<name>A0A5B7HE35_PORTR</name>